<dbReference type="SUPFAM" id="SSF53254">
    <property type="entry name" value="Phosphoglycerate mutase-like"/>
    <property type="match status" value="1"/>
</dbReference>
<name>A0A937JZK2_9BACT</name>
<protein>
    <submittedName>
        <fullName evidence="3">Histidine phosphatase family protein</fullName>
    </submittedName>
</protein>
<dbReference type="InterPro" id="IPR029033">
    <property type="entry name" value="His_PPase_superfam"/>
</dbReference>
<comment type="caution">
    <text evidence="3">The sequence shown here is derived from an EMBL/GenBank/DDBJ whole genome shotgun (WGS) entry which is preliminary data.</text>
</comment>
<feature type="active site" description="Proton donor/acceptor" evidence="1">
    <location>
        <position position="81"/>
    </location>
</feature>
<reference evidence="3" key="1">
    <citation type="submission" date="2021-01" db="EMBL/GenBank/DDBJ databases">
        <title>Fulvivirga kasyanovii gen. nov., sp nov., a novel member of the phylum Bacteroidetes isolated from seawater in a mussel farm.</title>
        <authorList>
            <person name="Zhao L.-H."/>
            <person name="Wang Z.-J."/>
        </authorList>
    </citation>
    <scope>NUCLEOTIDE SEQUENCE</scope>
    <source>
        <strain evidence="3">2943</strain>
    </source>
</reference>
<organism evidence="3 4">
    <name type="scientific">Fulvivirga sediminis</name>
    <dbReference type="NCBI Taxonomy" id="2803949"/>
    <lineage>
        <taxon>Bacteria</taxon>
        <taxon>Pseudomonadati</taxon>
        <taxon>Bacteroidota</taxon>
        <taxon>Cytophagia</taxon>
        <taxon>Cytophagales</taxon>
        <taxon>Fulvivirgaceae</taxon>
        <taxon>Fulvivirga</taxon>
    </lineage>
</organism>
<dbReference type="Gene3D" id="3.40.50.1240">
    <property type="entry name" value="Phosphoglycerate mutase-like"/>
    <property type="match status" value="1"/>
</dbReference>
<feature type="binding site" evidence="2">
    <location>
        <begin position="81"/>
        <end position="84"/>
    </location>
    <ligand>
        <name>substrate</name>
    </ligand>
</feature>
<dbReference type="CDD" id="cd07067">
    <property type="entry name" value="HP_PGM_like"/>
    <property type="match status" value="1"/>
</dbReference>
<sequence length="169" mass="19285">MKTLYIIRHAKSSWKYHHLDDIERPLNKRGKRDAPDMGERLSALNIIPHLMISSPAKRAYATCKTIAKAIEYPKEAIKINEKLYHASEDSLMDIIQEIDNSRDSVMIFGHNPGLTLFANSLADTNIENIPTCGIFACSFDVDCWKETDFGKGKLMFYDYPKKVSKSEIN</sequence>
<evidence type="ECO:0000256" key="2">
    <source>
        <dbReference type="PIRSR" id="PIRSR613078-2"/>
    </source>
</evidence>
<accession>A0A937JZK2</accession>
<dbReference type="Pfam" id="PF00300">
    <property type="entry name" value="His_Phos_1"/>
    <property type="match status" value="1"/>
</dbReference>
<dbReference type="InterPro" id="IPR013078">
    <property type="entry name" value="His_Pase_superF_clade-1"/>
</dbReference>
<dbReference type="EMBL" id="JAESIY010000005">
    <property type="protein sequence ID" value="MBL3656739.1"/>
    <property type="molecule type" value="Genomic_DNA"/>
</dbReference>
<dbReference type="PANTHER" id="PTHR47623:SF1">
    <property type="entry name" value="OS09G0287300 PROTEIN"/>
    <property type="match status" value="1"/>
</dbReference>
<evidence type="ECO:0000313" key="4">
    <source>
        <dbReference type="Proteomes" id="UP000659388"/>
    </source>
</evidence>
<keyword evidence="4" id="KW-1185">Reference proteome</keyword>
<feature type="active site" description="Tele-phosphohistidine intermediate" evidence="1">
    <location>
        <position position="9"/>
    </location>
</feature>
<proteinExistence type="predicted"/>
<evidence type="ECO:0000313" key="3">
    <source>
        <dbReference type="EMBL" id="MBL3656739.1"/>
    </source>
</evidence>
<dbReference type="PANTHER" id="PTHR47623">
    <property type="entry name" value="OS09G0287300 PROTEIN"/>
    <property type="match status" value="1"/>
</dbReference>
<feature type="binding site" evidence="2">
    <location>
        <position position="58"/>
    </location>
    <ligand>
        <name>substrate</name>
    </ligand>
</feature>
<dbReference type="Proteomes" id="UP000659388">
    <property type="component" value="Unassembled WGS sequence"/>
</dbReference>
<gene>
    <name evidence="3" type="ORF">JL102_11400</name>
</gene>
<dbReference type="AlphaFoldDB" id="A0A937JZK2"/>
<dbReference type="RefSeq" id="WP_202244521.1">
    <property type="nucleotide sequence ID" value="NZ_JAESIY010000005.1"/>
</dbReference>
<evidence type="ECO:0000256" key="1">
    <source>
        <dbReference type="PIRSR" id="PIRSR613078-1"/>
    </source>
</evidence>